<dbReference type="GeneID" id="5622911"/>
<organism evidence="2 3">
    <name type="scientific">Bacillus pumilus (strain SAFR-032)</name>
    <dbReference type="NCBI Taxonomy" id="315750"/>
    <lineage>
        <taxon>Bacteria</taxon>
        <taxon>Bacillati</taxon>
        <taxon>Bacillota</taxon>
        <taxon>Bacilli</taxon>
        <taxon>Bacillales</taxon>
        <taxon>Bacillaceae</taxon>
        <taxon>Bacillus</taxon>
    </lineage>
</organism>
<dbReference type="HOGENOM" id="CLU_908091_0_0_9"/>
<dbReference type="eggNOG" id="COG1277">
    <property type="taxonomic scope" value="Bacteria"/>
</dbReference>
<gene>
    <name evidence="2" type="ordered locus">BPUM_3622</name>
</gene>
<proteinExistence type="predicted"/>
<feature type="transmembrane region" description="Helical" evidence="1">
    <location>
        <begin position="197"/>
        <end position="222"/>
    </location>
</feature>
<dbReference type="GO" id="GO:0005886">
    <property type="term" value="C:plasma membrane"/>
    <property type="evidence" value="ECO:0007669"/>
    <property type="project" value="UniProtKB-SubCell"/>
</dbReference>
<protein>
    <recommendedName>
        <fullName evidence="4">ABC transporter permease</fullName>
    </recommendedName>
</protein>
<keyword evidence="3" id="KW-1185">Reference proteome</keyword>
<dbReference type="RefSeq" id="WP_012011815.1">
    <property type="nucleotide sequence ID" value="NC_009848.4"/>
</dbReference>
<dbReference type="PANTHER" id="PTHR37305:SF1">
    <property type="entry name" value="MEMBRANE PROTEIN"/>
    <property type="match status" value="1"/>
</dbReference>
<sequence>MILILKAEFYKHYKIKYNFLFLIFIILCVAVSGLELFNQPSMDWKQDLKENIELDENLLRSLENKDSNYYLEIDKKIKLNKYALKNNIPPFKDHNFLGFIMKNINICLLIGVYSIYFSSISFSKEFQLGTFEYLFIRPYNQKKILVGKFLFILIYSLFLFFFLFICSILVGLIIHGVDFNNLIYLSFENEKIIEKNGLTILIFTYTMFYLSSISYTSLAFMLTNVFKTGGLPFSITILSMLFGQNIINSLPKWISDLSLFSNANILTHSDTLNDTTNSTIIIILYIIVFLSISIYFFGKNKDSINK</sequence>
<feature type="transmembrane region" description="Helical" evidence="1">
    <location>
        <begin position="229"/>
        <end position="247"/>
    </location>
</feature>
<reference evidence="2 3" key="2">
    <citation type="journal article" date="2013" name="Extremophiles">
        <title>An ICEBs1-like element may be associated with the extreme radiation and desiccation resistance of Bacillus pumilus SAFR-032 spores.</title>
        <authorList>
            <person name="Tirumalai M.R."/>
            <person name="Fox G.E."/>
        </authorList>
    </citation>
    <scope>NUCLEOTIDE SEQUENCE [LARGE SCALE GENOMIC DNA]</scope>
    <source>
        <strain evidence="2 3">SAFR-032</strain>
    </source>
</reference>
<dbReference type="STRING" id="315750.BPUM_3622"/>
<reference evidence="2 3" key="3">
    <citation type="journal article" date="2013" name="PLoS ONE">
        <title>Candidate genes that may be responsible for the unusual resistances exhibited by Bacillus pumilus SAFR-032 spores.</title>
        <authorList>
            <person name="Tirumalai M.R."/>
            <person name="Rastogi R."/>
            <person name="Zamani N."/>
            <person name="O'Bryant Williams E."/>
            <person name="Allen S."/>
            <person name="Diouf F."/>
            <person name="Kwende S."/>
            <person name="Weinstock G.M."/>
            <person name="Venkateswaran K.J."/>
            <person name="Fox G.E."/>
        </authorList>
    </citation>
    <scope>NUCLEOTIDE SEQUENCE [LARGE SCALE GENOMIC DNA]</scope>
    <source>
        <strain evidence="2 3">SAFR-032</strain>
    </source>
</reference>
<dbReference type="Pfam" id="PF12679">
    <property type="entry name" value="ABC2_membrane_2"/>
    <property type="match status" value="1"/>
</dbReference>
<reference evidence="2 3" key="1">
    <citation type="journal article" date="2007" name="PLoS ONE">
        <title>Paradoxical DNA repair and peroxide resistance gene conservation in Bacillus pumilus SAFR-032.</title>
        <authorList>
            <person name="Gioia J."/>
            <person name="Yerrapragada S."/>
            <person name="Qin X."/>
            <person name="Jiang H."/>
            <person name="Igboeli O.C."/>
            <person name="Muzny D."/>
            <person name="Dugan-Rocha S."/>
            <person name="Ding Y."/>
            <person name="Hawes A."/>
            <person name="Liu W."/>
            <person name="Perez L."/>
            <person name="Kovar C."/>
            <person name="Dinh H."/>
            <person name="Lee S."/>
            <person name="Nazareth L."/>
            <person name="Blyth P."/>
            <person name="Holder M."/>
            <person name="Buhay C."/>
            <person name="Tirumalai M.R."/>
            <person name="Liu Y."/>
            <person name="Dasgupta I."/>
            <person name="Bokhetache L."/>
            <person name="Fujita M."/>
            <person name="Karouia F."/>
            <person name="Eswara Moorthy P."/>
            <person name="Siefert J."/>
            <person name="Uzman A."/>
            <person name="Buzumbo P."/>
            <person name="Verma A."/>
            <person name="Zwiya H."/>
            <person name="McWilliams B.D."/>
            <person name="Olowu A."/>
            <person name="Clinkenbeard K.D."/>
            <person name="Newcombe D."/>
            <person name="Golebiewski L."/>
            <person name="Petrosino J.F."/>
            <person name="Nicholson W.L."/>
            <person name="Fox G.E."/>
            <person name="Venkateswaran K."/>
            <person name="Highlander S.K."/>
            <person name="Weinstock G.M."/>
        </authorList>
    </citation>
    <scope>NUCLEOTIDE SEQUENCE [LARGE SCALE GENOMIC DNA]</scope>
    <source>
        <strain evidence="2 3">SAFR-032</strain>
    </source>
</reference>
<dbReference type="AlphaFoldDB" id="A8FJ49"/>
<evidence type="ECO:0000256" key="1">
    <source>
        <dbReference type="SAM" id="Phobius"/>
    </source>
</evidence>
<feature type="transmembrane region" description="Helical" evidence="1">
    <location>
        <begin position="149"/>
        <end position="177"/>
    </location>
</feature>
<keyword evidence="1" id="KW-0812">Transmembrane</keyword>
<name>A8FJ49_BACP2</name>
<feature type="transmembrane region" description="Helical" evidence="1">
    <location>
        <begin position="279"/>
        <end position="298"/>
    </location>
</feature>
<dbReference type="Proteomes" id="UP000001355">
    <property type="component" value="Chromosome"/>
</dbReference>
<feature type="transmembrane region" description="Helical" evidence="1">
    <location>
        <begin position="96"/>
        <end position="117"/>
    </location>
</feature>
<keyword evidence="1" id="KW-0472">Membrane</keyword>
<dbReference type="GO" id="GO:0140359">
    <property type="term" value="F:ABC-type transporter activity"/>
    <property type="evidence" value="ECO:0007669"/>
    <property type="project" value="InterPro"/>
</dbReference>
<accession>A8FJ49</accession>
<dbReference type="PANTHER" id="PTHR37305">
    <property type="entry name" value="INTEGRAL MEMBRANE PROTEIN-RELATED"/>
    <property type="match status" value="1"/>
</dbReference>
<feature type="transmembrane region" description="Helical" evidence="1">
    <location>
        <begin position="20"/>
        <end position="37"/>
    </location>
</feature>
<evidence type="ECO:0000313" key="2">
    <source>
        <dbReference type="EMBL" id="ABV64266.1"/>
    </source>
</evidence>
<keyword evidence="1" id="KW-1133">Transmembrane helix</keyword>
<evidence type="ECO:0008006" key="4">
    <source>
        <dbReference type="Google" id="ProtNLM"/>
    </source>
</evidence>
<dbReference type="OrthoDB" id="8613028at2"/>
<dbReference type="KEGG" id="bpu:BPUM_3622"/>
<dbReference type="EMBL" id="CP000813">
    <property type="protein sequence ID" value="ABV64266.1"/>
    <property type="molecule type" value="Genomic_DNA"/>
</dbReference>
<evidence type="ECO:0000313" key="3">
    <source>
        <dbReference type="Proteomes" id="UP000001355"/>
    </source>
</evidence>